<dbReference type="KEGG" id="cant:NCTC13489_00025"/>
<sequence length="52" mass="6182">MGSRAFTRFQCKLALDKIYYKFRLKPIHLTYSQIGLKPDAIEKLQFFTIDNI</sequence>
<organism evidence="1 2">
    <name type="scientific">Kaistella antarctica</name>
    <dbReference type="NCBI Taxonomy" id="266748"/>
    <lineage>
        <taxon>Bacteria</taxon>
        <taxon>Pseudomonadati</taxon>
        <taxon>Bacteroidota</taxon>
        <taxon>Flavobacteriia</taxon>
        <taxon>Flavobacteriales</taxon>
        <taxon>Weeksellaceae</taxon>
        <taxon>Chryseobacterium group</taxon>
        <taxon>Kaistella</taxon>
    </lineage>
</organism>
<dbReference type="AlphaFoldDB" id="A0A3S4W045"/>
<dbReference type="Proteomes" id="UP000270036">
    <property type="component" value="Chromosome"/>
</dbReference>
<proteinExistence type="predicted"/>
<protein>
    <submittedName>
        <fullName evidence="1">Uncharacterized protein</fullName>
    </submittedName>
</protein>
<evidence type="ECO:0000313" key="1">
    <source>
        <dbReference type="EMBL" id="VEH94907.1"/>
    </source>
</evidence>
<name>A0A3S4W045_9FLAO</name>
<evidence type="ECO:0000313" key="2">
    <source>
        <dbReference type="Proteomes" id="UP000270036"/>
    </source>
</evidence>
<gene>
    <name evidence="1" type="ORF">NCTC13489_00025</name>
</gene>
<dbReference type="EMBL" id="LR134441">
    <property type="protein sequence ID" value="VEH94907.1"/>
    <property type="molecule type" value="Genomic_DNA"/>
</dbReference>
<reference evidence="1 2" key="1">
    <citation type="submission" date="2018-12" db="EMBL/GenBank/DDBJ databases">
        <authorList>
            <consortium name="Pathogen Informatics"/>
        </authorList>
    </citation>
    <scope>NUCLEOTIDE SEQUENCE [LARGE SCALE GENOMIC DNA]</scope>
    <source>
        <strain evidence="1 2">NCTC13489</strain>
    </source>
</reference>
<accession>A0A3S4W045</accession>